<accession>A0A9P1EHL4</accession>
<protein>
    <submittedName>
        <fullName evidence="1">Uncharacterized protein</fullName>
    </submittedName>
</protein>
<sequence length="122" mass="14109">MKLNVITSKYNSIQNQKETKCVDINKRQIPSIFSLTQKHQMKPPPSIFYFRSNIRAQDLPPPDPSCRHTHPPSPPYYYALVATPSRISPLSSSSLFVLCVIGTDSDEPIDYRDVECWRRWVQ</sequence>
<dbReference type="Proteomes" id="UP001152484">
    <property type="component" value="Unassembled WGS sequence"/>
</dbReference>
<proteinExistence type="predicted"/>
<reference evidence="1" key="1">
    <citation type="submission" date="2022-07" db="EMBL/GenBank/DDBJ databases">
        <authorList>
            <person name="Macas J."/>
            <person name="Novak P."/>
            <person name="Neumann P."/>
        </authorList>
    </citation>
    <scope>NUCLEOTIDE SEQUENCE</scope>
</reference>
<organism evidence="1 2">
    <name type="scientific">Cuscuta europaea</name>
    <name type="common">European dodder</name>
    <dbReference type="NCBI Taxonomy" id="41803"/>
    <lineage>
        <taxon>Eukaryota</taxon>
        <taxon>Viridiplantae</taxon>
        <taxon>Streptophyta</taxon>
        <taxon>Embryophyta</taxon>
        <taxon>Tracheophyta</taxon>
        <taxon>Spermatophyta</taxon>
        <taxon>Magnoliopsida</taxon>
        <taxon>eudicotyledons</taxon>
        <taxon>Gunneridae</taxon>
        <taxon>Pentapetalae</taxon>
        <taxon>asterids</taxon>
        <taxon>lamiids</taxon>
        <taxon>Solanales</taxon>
        <taxon>Convolvulaceae</taxon>
        <taxon>Cuscuteae</taxon>
        <taxon>Cuscuta</taxon>
        <taxon>Cuscuta subgen. Cuscuta</taxon>
    </lineage>
</organism>
<gene>
    <name evidence="1" type="ORF">CEURO_LOCUS17088</name>
</gene>
<comment type="caution">
    <text evidence="1">The sequence shown here is derived from an EMBL/GenBank/DDBJ whole genome shotgun (WGS) entry which is preliminary data.</text>
</comment>
<evidence type="ECO:0000313" key="2">
    <source>
        <dbReference type="Proteomes" id="UP001152484"/>
    </source>
</evidence>
<dbReference type="EMBL" id="CAMAPE010000048">
    <property type="protein sequence ID" value="CAH9105855.1"/>
    <property type="molecule type" value="Genomic_DNA"/>
</dbReference>
<dbReference type="AlphaFoldDB" id="A0A9P1EHL4"/>
<evidence type="ECO:0000313" key="1">
    <source>
        <dbReference type="EMBL" id="CAH9105855.1"/>
    </source>
</evidence>
<name>A0A9P1EHL4_CUSEU</name>
<keyword evidence="2" id="KW-1185">Reference proteome</keyword>